<reference evidence="2" key="1">
    <citation type="submission" date="2020-02" db="EMBL/GenBank/DDBJ databases">
        <authorList>
            <person name="Meier V. D."/>
        </authorList>
    </citation>
    <scope>NUCLEOTIDE SEQUENCE</scope>
    <source>
        <strain evidence="2">AVDCRST_MAG47</strain>
    </source>
</reference>
<gene>
    <name evidence="2" type="ORF">AVDCRST_MAG47-3216</name>
</gene>
<proteinExistence type="predicted"/>
<feature type="region of interest" description="Disordered" evidence="1">
    <location>
        <begin position="102"/>
        <end position="122"/>
    </location>
</feature>
<accession>A0A6J4NU71</accession>
<sequence length="204" mass="21614">MEPDDRPEVEVLDTERPPSAVQQWVEARLRHPAAKAAVAVVAALVLLGAWSVLPEDEPKAEADAEAVAAADTPPGLRPPPARGRESGTGSWQVADDLAIRTGPRGHSVTFTATNRGAEPQDPGQLEVTGAFVDRVGLVYRAACSAAVRRARGYRTIQGDVGPTKTVLVRCTDVTKYGGRTAWIDPSSVTVRLIPCESDASSLPM</sequence>
<organism evidence="2">
    <name type="scientific">uncultured Nocardioidaceae bacterium</name>
    <dbReference type="NCBI Taxonomy" id="253824"/>
    <lineage>
        <taxon>Bacteria</taxon>
        <taxon>Bacillati</taxon>
        <taxon>Actinomycetota</taxon>
        <taxon>Actinomycetes</taxon>
        <taxon>Propionibacteriales</taxon>
        <taxon>Nocardioidaceae</taxon>
        <taxon>environmental samples</taxon>
    </lineage>
</organism>
<evidence type="ECO:0000256" key="1">
    <source>
        <dbReference type="SAM" id="MobiDB-lite"/>
    </source>
</evidence>
<dbReference type="AlphaFoldDB" id="A0A6J4NU71"/>
<feature type="compositionally biased region" description="Low complexity" evidence="1">
    <location>
        <begin position="65"/>
        <end position="74"/>
    </location>
</feature>
<protein>
    <submittedName>
        <fullName evidence="2">Uncharacterized protein</fullName>
    </submittedName>
</protein>
<dbReference type="EMBL" id="CADCUK010000212">
    <property type="protein sequence ID" value="CAA9397606.1"/>
    <property type="molecule type" value="Genomic_DNA"/>
</dbReference>
<feature type="region of interest" description="Disordered" evidence="1">
    <location>
        <begin position="61"/>
        <end position="90"/>
    </location>
</feature>
<name>A0A6J4NU71_9ACTN</name>
<evidence type="ECO:0000313" key="2">
    <source>
        <dbReference type="EMBL" id="CAA9397606.1"/>
    </source>
</evidence>